<organism evidence="4 6">
    <name type="scientific">Cupriavidus campinensis</name>
    <dbReference type="NCBI Taxonomy" id="151783"/>
    <lineage>
        <taxon>Bacteria</taxon>
        <taxon>Pseudomonadati</taxon>
        <taxon>Pseudomonadota</taxon>
        <taxon>Betaproteobacteria</taxon>
        <taxon>Burkholderiales</taxon>
        <taxon>Burkholderiaceae</taxon>
        <taxon>Cupriavidus</taxon>
    </lineage>
</organism>
<dbReference type="KEGG" id="ccam:M5D45_20200"/>
<keyword evidence="2" id="KW-0732">Signal</keyword>
<reference evidence="4" key="2">
    <citation type="journal article" date="2022" name="Microbiol. Resour. Announc.">
        <title>Genome Sequence of Cupriavidus campinensis Strain G5, a Member of a Bacterial Consortium Capable of Polyethylene Degradation.</title>
        <authorList>
            <person name="Schneider B."/>
            <person name="Pfeiffer F."/>
            <person name="Dyall-Smith M."/>
            <person name="Kunte H.J."/>
        </authorList>
    </citation>
    <scope>NUCLEOTIDE SEQUENCE</scope>
    <source>
        <strain evidence="4">G5</strain>
    </source>
</reference>
<accession>A0AAE9I7K7</accession>
<evidence type="ECO:0000256" key="1">
    <source>
        <dbReference type="SAM" id="MobiDB-lite"/>
    </source>
</evidence>
<evidence type="ECO:0000313" key="3">
    <source>
        <dbReference type="EMBL" id="TSP11850.1"/>
    </source>
</evidence>
<dbReference type="AlphaFoldDB" id="A0AAE9I7K7"/>
<evidence type="ECO:0000313" key="5">
    <source>
        <dbReference type="Proteomes" id="UP000318943"/>
    </source>
</evidence>
<feature type="region of interest" description="Disordered" evidence="1">
    <location>
        <begin position="50"/>
        <end position="117"/>
    </location>
</feature>
<feature type="compositionally biased region" description="Polar residues" evidence="1">
    <location>
        <begin position="88"/>
        <end position="98"/>
    </location>
</feature>
<sequence length="117" mass="12147">MGMRNWLGAMAAIVAGSAAPMTSAWAAPCVQVEVNGERAPSYDCLTEKLKPARGGPAAKGETAMSSESTVQRPSNQLGLYNHAATSHRMGNTFGTSVYPQRPATPPPAAPVVPRGQP</sequence>
<dbReference type="Proteomes" id="UP001056132">
    <property type="component" value="Chromosome 2"/>
</dbReference>
<proteinExistence type="predicted"/>
<feature type="compositionally biased region" description="Polar residues" evidence="1">
    <location>
        <begin position="63"/>
        <end position="78"/>
    </location>
</feature>
<gene>
    <name evidence="3" type="ORF">FGG12_15040</name>
    <name evidence="4" type="ORF">M5D45_20200</name>
</gene>
<protein>
    <submittedName>
        <fullName evidence="4">Uncharacterized protein</fullName>
    </submittedName>
</protein>
<name>A0AAE9I7K7_9BURK</name>
<keyword evidence="5" id="KW-1185">Reference proteome</keyword>
<dbReference type="RefSeq" id="WP_144198540.1">
    <property type="nucleotide sequence ID" value="NZ_CP097331.1"/>
</dbReference>
<reference evidence="4" key="3">
    <citation type="submission" date="2022-05" db="EMBL/GenBank/DDBJ databases">
        <authorList>
            <person name="Kunte H.-J."/>
        </authorList>
    </citation>
    <scope>NUCLEOTIDE SEQUENCE</scope>
    <source>
        <strain evidence="4">G5</strain>
    </source>
</reference>
<feature type="signal peptide" evidence="2">
    <location>
        <begin position="1"/>
        <end position="26"/>
    </location>
</feature>
<dbReference type="EMBL" id="CP097331">
    <property type="protein sequence ID" value="URF07522.1"/>
    <property type="molecule type" value="Genomic_DNA"/>
</dbReference>
<reference evidence="3 5" key="1">
    <citation type="submission" date="2019-05" db="EMBL/GenBank/DDBJ databases">
        <title>Whole genome sequence analysis of Cupriavidus campinensis S14E4C strain.</title>
        <authorList>
            <person name="Abbaszade G."/>
            <person name="Szabo A."/>
            <person name="Toumi M."/>
            <person name="Toth E."/>
        </authorList>
    </citation>
    <scope>NUCLEOTIDE SEQUENCE [LARGE SCALE GENOMIC DNA]</scope>
    <source>
        <strain evidence="3 5">S14E4C</strain>
    </source>
</reference>
<dbReference type="Proteomes" id="UP000318943">
    <property type="component" value="Unassembled WGS sequence"/>
</dbReference>
<feature type="compositionally biased region" description="Pro residues" evidence="1">
    <location>
        <begin position="102"/>
        <end position="117"/>
    </location>
</feature>
<dbReference type="EMBL" id="VCIZ01000008">
    <property type="protein sequence ID" value="TSP11850.1"/>
    <property type="molecule type" value="Genomic_DNA"/>
</dbReference>
<evidence type="ECO:0000313" key="4">
    <source>
        <dbReference type="EMBL" id="URF07522.1"/>
    </source>
</evidence>
<evidence type="ECO:0000313" key="6">
    <source>
        <dbReference type="Proteomes" id="UP001056132"/>
    </source>
</evidence>
<evidence type="ECO:0000256" key="2">
    <source>
        <dbReference type="SAM" id="SignalP"/>
    </source>
</evidence>
<feature type="chain" id="PRO_5042013130" evidence="2">
    <location>
        <begin position="27"/>
        <end position="117"/>
    </location>
</feature>